<dbReference type="GO" id="GO:0004930">
    <property type="term" value="F:G protein-coupled receptor activity"/>
    <property type="evidence" value="ECO:0007669"/>
    <property type="project" value="InterPro"/>
</dbReference>
<dbReference type="CDD" id="cd14978">
    <property type="entry name" value="7tmA_FMRFamide_R-like"/>
    <property type="match status" value="1"/>
</dbReference>
<feature type="transmembrane region" description="Helical" evidence="5">
    <location>
        <begin position="171"/>
        <end position="192"/>
    </location>
</feature>
<gene>
    <name evidence="7" type="ORF">MCOR_27712</name>
</gene>
<feature type="transmembrane region" description="Helical" evidence="5">
    <location>
        <begin position="213"/>
        <end position="235"/>
    </location>
</feature>
<keyword evidence="3 5" id="KW-1133">Transmembrane helix</keyword>
<keyword evidence="4 5" id="KW-0472">Membrane</keyword>
<dbReference type="EMBL" id="CACVKT020005076">
    <property type="protein sequence ID" value="CAC5392804.1"/>
    <property type="molecule type" value="Genomic_DNA"/>
</dbReference>
<comment type="subcellular location">
    <subcellularLocation>
        <location evidence="1">Membrane</location>
    </subcellularLocation>
</comment>
<feature type="transmembrane region" description="Helical" evidence="5">
    <location>
        <begin position="98"/>
        <end position="117"/>
    </location>
</feature>
<dbReference type="PROSITE" id="PS50262">
    <property type="entry name" value="G_PROTEIN_RECEP_F1_2"/>
    <property type="match status" value="1"/>
</dbReference>
<feature type="transmembrane region" description="Helical" evidence="5">
    <location>
        <begin position="255"/>
        <end position="281"/>
    </location>
</feature>
<dbReference type="GO" id="GO:0016020">
    <property type="term" value="C:membrane"/>
    <property type="evidence" value="ECO:0007669"/>
    <property type="project" value="UniProtKB-SubCell"/>
</dbReference>
<dbReference type="PRINTS" id="PR00237">
    <property type="entry name" value="GPCRRHODOPSN"/>
</dbReference>
<evidence type="ECO:0000256" key="1">
    <source>
        <dbReference type="ARBA" id="ARBA00004370"/>
    </source>
</evidence>
<evidence type="ECO:0000313" key="7">
    <source>
        <dbReference type="EMBL" id="CAC5392804.1"/>
    </source>
</evidence>
<feature type="transmembrane region" description="Helical" evidence="5">
    <location>
        <begin position="350"/>
        <end position="369"/>
    </location>
</feature>
<keyword evidence="8" id="KW-1185">Reference proteome</keyword>
<feature type="domain" description="G-protein coupled receptors family 1 profile" evidence="6">
    <location>
        <begin position="110"/>
        <end position="366"/>
    </location>
</feature>
<accession>A0A6J8CCP1</accession>
<feature type="transmembrane region" description="Helical" evidence="5">
    <location>
        <begin position="310"/>
        <end position="330"/>
    </location>
</feature>
<protein>
    <recommendedName>
        <fullName evidence="6">G-protein coupled receptors family 1 profile domain-containing protein</fullName>
    </recommendedName>
</protein>
<evidence type="ECO:0000256" key="3">
    <source>
        <dbReference type="ARBA" id="ARBA00022989"/>
    </source>
</evidence>
<evidence type="ECO:0000313" key="8">
    <source>
        <dbReference type="Proteomes" id="UP000507470"/>
    </source>
</evidence>
<organism evidence="7 8">
    <name type="scientific">Mytilus coruscus</name>
    <name type="common">Sea mussel</name>
    <dbReference type="NCBI Taxonomy" id="42192"/>
    <lineage>
        <taxon>Eukaryota</taxon>
        <taxon>Metazoa</taxon>
        <taxon>Spiralia</taxon>
        <taxon>Lophotrochozoa</taxon>
        <taxon>Mollusca</taxon>
        <taxon>Bivalvia</taxon>
        <taxon>Autobranchia</taxon>
        <taxon>Pteriomorphia</taxon>
        <taxon>Mytilida</taxon>
        <taxon>Mytiloidea</taxon>
        <taxon>Mytilidae</taxon>
        <taxon>Mytilinae</taxon>
        <taxon>Mytilus</taxon>
    </lineage>
</organism>
<evidence type="ECO:0000259" key="6">
    <source>
        <dbReference type="PROSITE" id="PS50262"/>
    </source>
</evidence>
<dbReference type="Gene3D" id="1.20.1070.10">
    <property type="entry name" value="Rhodopsin 7-helix transmembrane proteins"/>
    <property type="match status" value="1"/>
</dbReference>
<dbReference type="PANTHER" id="PTHR46641:SF2">
    <property type="entry name" value="FMRFAMIDE RECEPTOR"/>
    <property type="match status" value="1"/>
</dbReference>
<dbReference type="InterPro" id="IPR052954">
    <property type="entry name" value="GPCR-Ligand_Int"/>
</dbReference>
<sequence>MDLQEVTNAIDNYESSHSTTCSNNDHKTVNTSMLPASKCSMFQNASIGNGTINIYGDKMNVTSATMETIQLNESVVYSHFTNQSDDGTNMVSIICENYIGPTLCVFGVVGNILNLIILYKGALNDSPYLYLKALALTDTFALLLSFIHLTVSRKSNLYGWKFFDAYVFFPLVNFLTASSVLLTVGMSVDRFLYVKAPLWARAQFSLKKAKGRIILIFISTFLISIPRFLCYSLIATQGQHRIYPTEFRSSTNYRIYDIACIAFFHVLPLVIFTLTNTYLIYAVQRARVIRKEYDIRNNKEKEWLIDQRRFTITLISIVMMSIIAILPSTIGDFTRLLHISQSHYQKLRQVSNILLLCNLSMNFLLFCAFNKRFVSVMKYVFGGSYTKVKFSIRRTKSFGLSKTETNVF</sequence>
<feature type="transmembrane region" description="Helical" evidence="5">
    <location>
        <begin position="129"/>
        <end position="151"/>
    </location>
</feature>
<dbReference type="OrthoDB" id="10011262at2759"/>
<evidence type="ECO:0000256" key="5">
    <source>
        <dbReference type="SAM" id="Phobius"/>
    </source>
</evidence>
<keyword evidence="2 5" id="KW-0812">Transmembrane</keyword>
<evidence type="ECO:0000256" key="2">
    <source>
        <dbReference type="ARBA" id="ARBA00022692"/>
    </source>
</evidence>
<dbReference type="InterPro" id="IPR000276">
    <property type="entry name" value="GPCR_Rhodpsn"/>
</dbReference>
<proteinExistence type="predicted"/>
<reference evidence="7 8" key="1">
    <citation type="submission" date="2020-06" db="EMBL/GenBank/DDBJ databases">
        <authorList>
            <person name="Li R."/>
            <person name="Bekaert M."/>
        </authorList>
    </citation>
    <scope>NUCLEOTIDE SEQUENCE [LARGE SCALE GENOMIC DNA]</scope>
    <source>
        <strain evidence="8">wild</strain>
    </source>
</reference>
<dbReference type="AlphaFoldDB" id="A0A6J8CCP1"/>
<dbReference type="PANTHER" id="PTHR46641">
    <property type="entry name" value="FMRFAMIDE RECEPTOR-RELATED"/>
    <property type="match status" value="1"/>
</dbReference>
<dbReference type="Proteomes" id="UP000507470">
    <property type="component" value="Unassembled WGS sequence"/>
</dbReference>
<dbReference type="InterPro" id="IPR017452">
    <property type="entry name" value="GPCR_Rhodpsn_7TM"/>
</dbReference>
<name>A0A6J8CCP1_MYTCO</name>
<dbReference type="SUPFAM" id="SSF81321">
    <property type="entry name" value="Family A G protein-coupled receptor-like"/>
    <property type="match status" value="1"/>
</dbReference>
<dbReference type="Pfam" id="PF00001">
    <property type="entry name" value="7tm_1"/>
    <property type="match status" value="1"/>
</dbReference>
<evidence type="ECO:0000256" key="4">
    <source>
        <dbReference type="ARBA" id="ARBA00023136"/>
    </source>
</evidence>